<reference evidence="2 3" key="1">
    <citation type="submission" date="2022-07" db="EMBL/GenBank/DDBJ databases">
        <title>Genome-wide signatures of adaptation to extreme environments.</title>
        <authorList>
            <person name="Cho C.H."/>
            <person name="Yoon H.S."/>
        </authorList>
    </citation>
    <scope>NUCLEOTIDE SEQUENCE [LARGE SCALE GENOMIC DNA]</scope>
    <source>
        <strain evidence="2 3">DBV 063 E5</strain>
    </source>
</reference>
<dbReference type="AlphaFoldDB" id="A0AAV9IST9"/>
<gene>
    <name evidence="2" type="ORF">CDCA_CDCA04G1352</name>
</gene>
<dbReference type="InterPro" id="IPR052636">
    <property type="entry name" value="UDP-D-xylose:L-fucose_XylT"/>
</dbReference>
<dbReference type="InterPro" id="IPR005069">
    <property type="entry name" value="Nucl-diP-sugar_transferase"/>
</dbReference>
<dbReference type="EMBL" id="JANCYW010000004">
    <property type="protein sequence ID" value="KAK4535327.1"/>
    <property type="molecule type" value="Genomic_DNA"/>
</dbReference>
<protein>
    <recommendedName>
        <fullName evidence="1">Nucleotide-diphospho-sugar transferase domain-containing protein</fullName>
    </recommendedName>
</protein>
<dbReference type="PANTHER" id="PTHR47032:SF1">
    <property type="entry name" value="UDP-D-XYLOSE:L-FUCOSE ALPHA-1,3-D-XYLOSYLTRANSFERASE-RELATED"/>
    <property type="match status" value="1"/>
</dbReference>
<evidence type="ECO:0000313" key="2">
    <source>
        <dbReference type="EMBL" id="KAK4535327.1"/>
    </source>
</evidence>
<evidence type="ECO:0000313" key="3">
    <source>
        <dbReference type="Proteomes" id="UP001301350"/>
    </source>
</evidence>
<organism evidence="2 3">
    <name type="scientific">Cyanidium caldarium</name>
    <name type="common">Red alga</name>
    <dbReference type="NCBI Taxonomy" id="2771"/>
    <lineage>
        <taxon>Eukaryota</taxon>
        <taxon>Rhodophyta</taxon>
        <taxon>Bangiophyceae</taxon>
        <taxon>Cyanidiales</taxon>
        <taxon>Cyanidiaceae</taxon>
        <taxon>Cyanidium</taxon>
    </lineage>
</organism>
<keyword evidence="3" id="KW-1185">Reference proteome</keyword>
<dbReference type="GO" id="GO:0016757">
    <property type="term" value="F:glycosyltransferase activity"/>
    <property type="evidence" value="ECO:0007669"/>
    <property type="project" value="TreeGrafter"/>
</dbReference>
<dbReference type="GO" id="GO:0005794">
    <property type="term" value="C:Golgi apparatus"/>
    <property type="evidence" value="ECO:0007669"/>
    <property type="project" value="TreeGrafter"/>
</dbReference>
<evidence type="ECO:0000259" key="1">
    <source>
        <dbReference type="Pfam" id="PF03407"/>
    </source>
</evidence>
<comment type="caution">
    <text evidence="2">The sequence shown here is derived from an EMBL/GenBank/DDBJ whole genome shotgun (WGS) entry which is preliminary data.</text>
</comment>
<name>A0AAV9IST9_CYACA</name>
<accession>A0AAV9IST9</accession>
<proteinExistence type="predicted"/>
<feature type="domain" description="Nucleotide-diphospho-sugar transferase" evidence="1">
    <location>
        <begin position="202"/>
        <end position="393"/>
    </location>
</feature>
<dbReference type="Pfam" id="PF03407">
    <property type="entry name" value="Nucleotid_trans"/>
    <property type="match status" value="1"/>
</dbReference>
<sequence>MSRSSLGRDRRKAHRSVNVRILVLLLCAAAAALSAWRTRLQRRITRYPESRRPYLDAAVHAALQGTWDDHERRQHLSPSSDTPLTVMLTVANSGAQDLLANLLCSLQHAMNVSIDRRLVLIRTLDDALQSRLAALSYRWRHLRLCPLRSRYLPSMGTYQNMKAHNAGFYAVEREKFRALRDVLHSLPLPTSISTSAHASLYVLLSDIDVAWLRDPFAPTLRNTLADLTLQCDSCAATRYGPQQPQCPFQYNTGIVYMRVPLGGAAARSKRQALQALVAEVVTASETYHHQRRMHPSMPVMHDQQIFDAVVRRWIARGRIVPLGPDPPMRLTYRTHPQALTLSYFPWRWFPNGCVLFGYRQHRPHASARHALHQPDGVVAVHANYRNGYAAKRAALESVGAWRLASATDRASTWPACRS</sequence>
<dbReference type="PANTHER" id="PTHR47032">
    <property type="entry name" value="UDP-D-XYLOSE:L-FUCOSE ALPHA-1,3-D-XYLOSYLTRANSFERASE-RELATED"/>
    <property type="match status" value="1"/>
</dbReference>
<dbReference type="Proteomes" id="UP001301350">
    <property type="component" value="Unassembled WGS sequence"/>
</dbReference>